<accession>A0A815US21</accession>
<dbReference type="Pfam" id="PF13639">
    <property type="entry name" value="zf-RING_2"/>
    <property type="match status" value="1"/>
</dbReference>
<evidence type="ECO:0000313" key="7">
    <source>
        <dbReference type="Proteomes" id="UP000663854"/>
    </source>
</evidence>
<gene>
    <name evidence="6" type="ORF">JXQ802_LOCUS56193</name>
    <name evidence="5" type="ORF">PYM288_LOCUS39637</name>
</gene>
<keyword evidence="2" id="KW-0862">Zinc</keyword>
<keyword evidence="1 3" id="KW-0479">Metal-binding</keyword>
<dbReference type="PANTHER" id="PTHR10131">
    <property type="entry name" value="TNF RECEPTOR ASSOCIATED FACTOR"/>
    <property type="match status" value="1"/>
</dbReference>
<dbReference type="SUPFAM" id="SSF48452">
    <property type="entry name" value="TPR-like"/>
    <property type="match status" value="1"/>
</dbReference>
<dbReference type="SUPFAM" id="SSF57850">
    <property type="entry name" value="RING/U-box"/>
    <property type="match status" value="1"/>
</dbReference>
<organism evidence="5 7">
    <name type="scientific">Rotaria sordida</name>
    <dbReference type="NCBI Taxonomy" id="392033"/>
    <lineage>
        <taxon>Eukaryota</taxon>
        <taxon>Metazoa</taxon>
        <taxon>Spiralia</taxon>
        <taxon>Gnathifera</taxon>
        <taxon>Rotifera</taxon>
        <taxon>Eurotatoria</taxon>
        <taxon>Bdelloidea</taxon>
        <taxon>Philodinida</taxon>
        <taxon>Philodinidae</taxon>
        <taxon>Rotaria</taxon>
    </lineage>
</organism>
<dbReference type="PROSITE" id="PS50089">
    <property type="entry name" value="ZF_RING_2"/>
    <property type="match status" value="1"/>
</dbReference>
<sequence>MQYIESLPNDRFVLIINDCLRKKFISNVHHLRQRWIKQYPKIKSFIVKFDELISQIRSYQEQSSQIKINEPLSIKFFCKNNELNDNFIYSQLLNDYLLQIKSISNRKNELNLIGKFENDCPSNRTLWWYTRETFIYHLLNKAFRIQNKMLILSFSILIHISTNKTMTATQNSIEQSFECGICHDYLTEVRETSCCHQLFCFTCIQRWLNQGGSCPQCKSTSLTENTLLKNVVLQRIVDNIELDCPYVLAGCSAKVPPCDLENHKQLCPYSTAKLADKQQQKLQKSIALLNQYTETAIPVSDSDLYDLAKALHEQYAYAEARKCFGKMKKKNSSLEIVILQAHIERDDGKYTDALRLYDQAYDMTTSPSQRIELLLAKK</sequence>
<dbReference type="EMBL" id="CAJNOH010011122">
    <property type="protein sequence ID" value="CAF1520969.1"/>
    <property type="molecule type" value="Genomic_DNA"/>
</dbReference>
<evidence type="ECO:0000259" key="4">
    <source>
        <dbReference type="PROSITE" id="PS50089"/>
    </source>
</evidence>
<dbReference type="GO" id="GO:0005737">
    <property type="term" value="C:cytoplasm"/>
    <property type="evidence" value="ECO:0007669"/>
    <property type="project" value="UniProtKB-ARBA"/>
</dbReference>
<feature type="domain" description="RING-type" evidence="4">
    <location>
        <begin position="179"/>
        <end position="218"/>
    </location>
</feature>
<dbReference type="Proteomes" id="UP000663854">
    <property type="component" value="Unassembled WGS sequence"/>
</dbReference>
<keyword evidence="1 3" id="KW-0863">Zinc-finger</keyword>
<keyword evidence="8" id="KW-1185">Reference proteome</keyword>
<protein>
    <recommendedName>
        <fullName evidence="4">RING-type domain-containing protein</fullName>
    </recommendedName>
</protein>
<dbReference type="InterPro" id="IPR011990">
    <property type="entry name" value="TPR-like_helical_dom_sf"/>
</dbReference>
<evidence type="ECO:0000313" key="8">
    <source>
        <dbReference type="Proteomes" id="UP000663870"/>
    </source>
</evidence>
<evidence type="ECO:0000256" key="1">
    <source>
        <dbReference type="ARBA" id="ARBA00022771"/>
    </source>
</evidence>
<dbReference type="Proteomes" id="UP000663870">
    <property type="component" value="Unassembled WGS sequence"/>
</dbReference>
<evidence type="ECO:0000256" key="3">
    <source>
        <dbReference type="PROSITE-ProRule" id="PRU00175"/>
    </source>
</evidence>
<dbReference type="InterPro" id="IPR001841">
    <property type="entry name" value="Znf_RING"/>
</dbReference>
<dbReference type="PANTHER" id="PTHR10131:SF94">
    <property type="entry name" value="TNF RECEPTOR-ASSOCIATED FACTOR 4"/>
    <property type="match status" value="1"/>
</dbReference>
<comment type="caution">
    <text evidence="5">The sequence shown here is derived from an EMBL/GenBank/DDBJ whole genome shotgun (WGS) entry which is preliminary data.</text>
</comment>
<reference evidence="5" key="1">
    <citation type="submission" date="2021-02" db="EMBL/GenBank/DDBJ databases">
        <authorList>
            <person name="Nowell W R."/>
        </authorList>
    </citation>
    <scope>NUCLEOTIDE SEQUENCE</scope>
</reference>
<dbReference type="Gene3D" id="3.30.40.10">
    <property type="entry name" value="Zinc/RING finger domain, C3HC4 (zinc finger)"/>
    <property type="match status" value="1"/>
</dbReference>
<dbReference type="GO" id="GO:0008270">
    <property type="term" value="F:zinc ion binding"/>
    <property type="evidence" value="ECO:0007669"/>
    <property type="project" value="UniProtKB-KW"/>
</dbReference>
<evidence type="ECO:0000313" key="5">
    <source>
        <dbReference type="EMBL" id="CAF1520969.1"/>
    </source>
</evidence>
<dbReference type="SMART" id="SM00184">
    <property type="entry name" value="RING"/>
    <property type="match status" value="1"/>
</dbReference>
<evidence type="ECO:0000313" key="6">
    <source>
        <dbReference type="EMBL" id="CAF1661931.1"/>
    </source>
</evidence>
<proteinExistence type="predicted"/>
<evidence type="ECO:0000256" key="2">
    <source>
        <dbReference type="ARBA" id="ARBA00022833"/>
    </source>
</evidence>
<feature type="non-terminal residue" evidence="5">
    <location>
        <position position="1"/>
    </location>
</feature>
<dbReference type="InterPro" id="IPR013083">
    <property type="entry name" value="Znf_RING/FYVE/PHD"/>
</dbReference>
<dbReference type="EMBL" id="CAJNOL010012965">
    <property type="protein sequence ID" value="CAF1661931.1"/>
    <property type="molecule type" value="Genomic_DNA"/>
</dbReference>
<dbReference type="AlphaFoldDB" id="A0A815US21"/>
<name>A0A815US21_9BILA</name>